<evidence type="ECO:0000313" key="4">
    <source>
        <dbReference type="EMBL" id="KAK4483979.1"/>
    </source>
</evidence>
<dbReference type="Proteomes" id="UP001291926">
    <property type="component" value="Unassembled WGS sequence"/>
</dbReference>
<gene>
    <name evidence="4" type="ORF">RD792_011191</name>
</gene>
<feature type="domain" description="Alliinase C-terminal" evidence="3">
    <location>
        <begin position="183"/>
        <end position="252"/>
    </location>
</feature>
<dbReference type="InterPro" id="IPR015422">
    <property type="entry name" value="PyrdxlP-dep_Trfase_small"/>
</dbReference>
<dbReference type="Pfam" id="PF14223">
    <property type="entry name" value="Retrotran_gag_2"/>
    <property type="match status" value="1"/>
</dbReference>
<comment type="caution">
    <text evidence="4">The sequence shown here is derived from an EMBL/GenBank/DDBJ whole genome shotgun (WGS) entry which is preliminary data.</text>
</comment>
<dbReference type="Pfam" id="PF04864">
    <property type="entry name" value="Alliinase_C"/>
    <property type="match status" value="3"/>
</dbReference>
<comment type="similarity">
    <text evidence="1">Belongs to the alliinase family.</text>
</comment>
<proteinExistence type="inferred from homology"/>
<dbReference type="SUPFAM" id="SSF53383">
    <property type="entry name" value="PLP-dependent transferases"/>
    <property type="match status" value="1"/>
</dbReference>
<dbReference type="Gene3D" id="3.40.640.10">
    <property type="entry name" value="Type I PLP-dependent aspartate aminotransferase-like (Major domain)"/>
    <property type="match status" value="1"/>
</dbReference>
<dbReference type="InterPro" id="IPR015424">
    <property type="entry name" value="PyrdxlP-dep_Trfase"/>
</dbReference>
<protein>
    <recommendedName>
        <fullName evidence="3">Alliinase C-terminal domain-containing protein</fullName>
    </recommendedName>
</protein>
<dbReference type="EMBL" id="JAYDYQ010002534">
    <property type="protein sequence ID" value="KAK4483979.1"/>
    <property type="molecule type" value="Genomic_DNA"/>
</dbReference>
<evidence type="ECO:0000256" key="1">
    <source>
        <dbReference type="ARBA" id="ARBA00006312"/>
    </source>
</evidence>
<accession>A0ABR0D3W5</accession>
<dbReference type="InterPro" id="IPR015421">
    <property type="entry name" value="PyrdxlP-dep_Trfase_major"/>
</dbReference>
<name>A0ABR0D3W5_9LAMI</name>
<dbReference type="PANTHER" id="PTHR43795">
    <property type="entry name" value="BIFUNCTIONAL ASPARTATE AMINOTRANSFERASE AND GLUTAMATE/ASPARTATE-PREPHENATE AMINOTRANSFERASE-RELATED"/>
    <property type="match status" value="1"/>
</dbReference>
<reference evidence="4 5" key="1">
    <citation type="journal article" date="2023" name="bioRxiv">
        <title>Genome report: Whole genome sequence and annotation of Penstemon davidsonii.</title>
        <authorList>
            <person name="Ostevik K.L."/>
            <person name="Alabady M."/>
            <person name="Zhang M."/>
            <person name="Rausher M.D."/>
        </authorList>
    </citation>
    <scope>NUCLEOTIDE SEQUENCE [LARGE SCALE GENOMIC DNA]</scope>
    <source>
        <strain evidence="4">DNT005</strain>
        <tissue evidence="4">Whole leaf</tissue>
    </source>
</reference>
<sequence>MTPKEVKLVNLDKVARFIMVKALDKERFQKIKHFKIAKEMWDKVCELREGNDAIKEHQLSVTLEKFENFKMKSGETIEQMDTRFTKILNEVLRLSKKFSDKEITMKVRKALPPKFNMKVTAMEESRDLGKISFSELFSSLKAYEYKLPRMGIDESSGSDLTAALIASDKSRKSADKSKEKTLHASTGAVLLSGWHRMGYSFNDKFAVSPEHVNNIHKVHAIARNAITKGKYIVFGGGSTQLLGAAVYALSMNLSDYFQNMHFEFKGDALTLNNSSDNLENVIEFVTSPNNPDGNMRRAVAQGKSVKAIYDHAYYWPHFTAIPSPANEDVMVFTISKLIGHAGSRFGEKDNNCNAVLQAGKIIGRSGSLFDSEDRYVRLSLLMRDDDFKLLLHRLNILVANEDGAKTI</sequence>
<keyword evidence="2" id="KW-0663">Pyridoxal phosphate</keyword>
<keyword evidence="5" id="KW-1185">Reference proteome</keyword>
<feature type="domain" description="Alliinase C-terminal" evidence="3">
    <location>
        <begin position="254"/>
        <end position="346"/>
    </location>
</feature>
<dbReference type="Gene3D" id="3.90.1150.10">
    <property type="entry name" value="Aspartate Aminotransferase, domain 1"/>
    <property type="match status" value="1"/>
</dbReference>
<evidence type="ECO:0000259" key="3">
    <source>
        <dbReference type="Pfam" id="PF04864"/>
    </source>
</evidence>
<dbReference type="InterPro" id="IPR006948">
    <property type="entry name" value="Alliinase_C"/>
</dbReference>
<evidence type="ECO:0000256" key="2">
    <source>
        <dbReference type="ARBA" id="ARBA00022898"/>
    </source>
</evidence>
<dbReference type="InterPro" id="IPR050478">
    <property type="entry name" value="Ethylene_sulfur-biosynth"/>
</dbReference>
<feature type="domain" description="Alliinase C-terminal" evidence="3">
    <location>
        <begin position="347"/>
        <end position="397"/>
    </location>
</feature>
<dbReference type="PANTHER" id="PTHR43795:SF20">
    <property type="entry name" value="TRYPTOPHAN AMINOTRANSFERASE-RELATED PROTEIN 3"/>
    <property type="match status" value="1"/>
</dbReference>
<organism evidence="4 5">
    <name type="scientific">Penstemon davidsonii</name>
    <dbReference type="NCBI Taxonomy" id="160366"/>
    <lineage>
        <taxon>Eukaryota</taxon>
        <taxon>Viridiplantae</taxon>
        <taxon>Streptophyta</taxon>
        <taxon>Embryophyta</taxon>
        <taxon>Tracheophyta</taxon>
        <taxon>Spermatophyta</taxon>
        <taxon>Magnoliopsida</taxon>
        <taxon>eudicotyledons</taxon>
        <taxon>Gunneridae</taxon>
        <taxon>Pentapetalae</taxon>
        <taxon>asterids</taxon>
        <taxon>lamiids</taxon>
        <taxon>Lamiales</taxon>
        <taxon>Plantaginaceae</taxon>
        <taxon>Cheloneae</taxon>
        <taxon>Penstemon</taxon>
    </lineage>
</organism>
<evidence type="ECO:0000313" key="5">
    <source>
        <dbReference type="Proteomes" id="UP001291926"/>
    </source>
</evidence>